<accession>A0A916Z307</accession>
<dbReference type="Proteomes" id="UP000612349">
    <property type="component" value="Unassembled WGS sequence"/>
</dbReference>
<name>A0A916Z307_9SPHN</name>
<evidence type="ECO:0000313" key="3">
    <source>
        <dbReference type="EMBL" id="GGD73823.1"/>
    </source>
</evidence>
<evidence type="ECO:0000256" key="2">
    <source>
        <dbReference type="SAM" id="Phobius"/>
    </source>
</evidence>
<keyword evidence="2" id="KW-0812">Transmembrane</keyword>
<reference evidence="3" key="1">
    <citation type="journal article" date="2014" name="Int. J. Syst. Evol. Microbiol.">
        <title>Complete genome sequence of Corynebacterium casei LMG S-19264T (=DSM 44701T), isolated from a smear-ripened cheese.</title>
        <authorList>
            <consortium name="US DOE Joint Genome Institute (JGI-PGF)"/>
            <person name="Walter F."/>
            <person name="Albersmeier A."/>
            <person name="Kalinowski J."/>
            <person name="Ruckert C."/>
        </authorList>
    </citation>
    <scope>NUCLEOTIDE SEQUENCE</scope>
    <source>
        <strain evidence="3">CGMCC 1.15360</strain>
    </source>
</reference>
<keyword evidence="2" id="KW-0472">Membrane</keyword>
<feature type="compositionally biased region" description="Basic and acidic residues" evidence="1">
    <location>
        <begin position="153"/>
        <end position="165"/>
    </location>
</feature>
<reference evidence="3" key="2">
    <citation type="submission" date="2020-09" db="EMBL/GenBank/DDBJ databases">
        <authorList>
            <person name="Sun Q."/>
            <person name="Zhou Y."/>
        </authorList>
    </citation>
    <scope>NUCLEOTIDE SEQUENCE</scope>
    <source>
        <strain evidence="3">CGMCC 1.15360</strain>
    </source>
</reference>
<evidence type="ECO:0000256" key="1">
    <source>
        <dbReference type="SAM" id="MobiDB-lite"/>
    </source>
</evidence>
<keyword evidence="4" id="KW-1185">Reference proteome</keyword>
<feature type="transmembrane region" description="Helical" evidence="2">
    <location>
        <begin position="58"/>
        <end position="83"/>
    </location>
</feature>
<feature type="transmembrane region" description="Helical" evidence="2">
    <location>
        <begin position="89"/>
        <end position="109"/>
    </location>
</feature>
<dbReference type="AlphaFoldDB" id="A0A916Z307"/>
<protein>
    <submittedName>
        <fullName evidence="3">Uncharacterized protein</fullName>
    </submittedName>
</protein>
<proteinExistence type="predicted"/>
<keyword evidence="2" id="KW-1133">Transmembrane helix</keyword>
<organism evidence="3 4">
    <name type="scientific">Croceicoccus mobilis</name>
    <dbReference type="NCBI Taxonomy" id="1703339"/>
    <lineage>
        <taxon>Bacteria</taxon>
        <taxon>Pseudomonadati</taxon>
        <taxon>Pseudomonadota</taxon>
        <taxon>Alphaproteobacteria</taxon>
        <taxon>Sphingomonadales</taxon>
        <taxon>Erythrobacteraceae</taxon>
        <taxon>Croceicoccus</taxon>
    </lineage>
</organism>
<gene>
    <name evidence="3" type="ORF">GCM10010990_24300</name>
</gene>
<feature type="region of interest" description="Disordered" evidence="1">
    <location>
        <begin position="143"/>
        <end position="165"/>
    </location>
</feature>
<sequence>MQLAPAKTSLIGAVSGVGVGLAAPALSSAELAFIVIGSCIMGQVAQLGRLLKAKEEGAILGVAMSAGALWIAAYALALLMVAVGTPAPFMLPLALMLGLGVGLVGEPILQPIEEWVKRKAAWATSLRLVTKAELDAQLGEERNRTQGAIAEQAVERKHSEGADND</sequence>
<comment type="caution">
    <text evidence="3">The sequence shown here is derived from an EMBL/GenBank/DDBJ whole genome shotgun (WGS) entry which is preliminary data.</text>
</comment>
<dbReference type="EMBL" id="BMIP01000005">
    <property type="protein sequence ID" value="GGD73823.1"/>
    <property type="molecule type" value="Genomic_DNA"/>
</dbReference>
<evidence type="ECO:0000313" key="4">
    <source>
        <dbReference type="Proteomes" id="UP000612349"/>
    </source>
</evidence>